<dbReference type="Proteomes" id="UP001297092">
    <property type="component" value="Unassembled WGS sequence"/>
</dbReference>
<evidence type="ECO:0000313" key="3">
    <source>
        <dbReference type="EMBL" id="MBT0608624.1"/>
    </source>
</evidence>
<dbReference type="InterPro" id="IPR027385">
    <property type="entry name" value="Beta-barrel_OMP"/>
</dbReference>
<dbReference type="Pfam" id="PF13505">
    <property type="entry name" value="OMP_b-brl"/>
    <property type="match status" value="1"/>
</dbReference>
<dbReference type="SUPFAM" id="SSF56925">
    <property type="entry name" value="OMPA-like"/>
    <property type="match status" value="1"/>
</dbReference>
<proteinExistence type="predicted"/>
<name>A0ABS5S867_9FLAO</name>
<accession>A0ABS5S867</accession>
<evidence type="ECO:0000313" key="4">
    <source>
        <dbReference type="Proteomes" id="UP001297092"/>
    </source>
</evidence>
<protein>
    <submittedName>
        <fullName evidence="3">Outer membrane beta-barrel protein</fullName>
    </submittedName>
</protein>
<gene>
    <name evidence="3" type="ORF">KIV10_10545</name>
</gene>
<dbReference type="RefSeq" id="WP_214113483.1">
    <property type="nucleotide sequence ID" value="NZ_JAHCTB010000004.1"/>
</dbReference>
<evidence type="ECO:0000256" key="1">
    <source>
        <dbReference type="ARBA" id="ARBA00022729"/>
    </source>
</evidence>
<dbReference type="Gene3D" id="2.40.160.20">
    <property type="match status" value="1"/>
</dbReference>
<sequence>MKQNLLLTLLLIFTINTYSQDSKFSIEANYPITIDNNFLQDAYGIVDIGLKYRFVELNPIKIGVSLNGGVLIDNSNQNNSPQDFLVTTYIIQPKVFGELNLESIEKLHPFLGLGYTFMNYQLSGSNNGIDVSGISENLSGFGLNLGVAYDISNKIFVQVQYDFTKLNIKDGPNEKFNTNVNLLKIGIGLKI</sequence>
<reference evidence="3 4" key="1">
    <citation type="submission" date="2021-05" db="EMBL/GenBank/DDBJ databases">
        <title>Aequorivita echinoideorum JCM 30378 genome.</title>
        <authorList>
            <person name="Zhang H."/>
            <person name="Li C."/>
        </authorList>
    </citation>
    <scope>NUCLEOTIDE SEQUENCE [LARGE SCALE GENOMIC DNA]</scope>
    <source>
        <strain evidence="3 4">JCM30378</strain>
    </source>
</reference>
<dbReference type="InterPro" id="IPR011250">
    <property type="entry name" value="OMP/PagP_B-barrel"/>
</dbReference>
<keyword evidence="1" id="KW-0732">Signal</keyword>
<feature type="domain" description="Outer membrane protein beta-barrel" evidence="2">
    <location>
        <begin position="6"/>
        <end position="182"/>
    </location>
</feature>
<comment type="caution">
    <text evidence="3">The sequence shown here is derived from an EMBL/GenBank/DDBJ whole genome shotgun (WGS) entry which is preliminary data.</text>
</comment>
<evidence type="ECO:0000259" key="2">
    <source>
        <dbReference type="Pfam" id="PF13505"/>
    </source>
</evidence>
<keyword evidence="4" id="KW-1185">Reference proteome</keyword>
<organism evidence="3 4">
    <name type="scientific">Aequorivita echinoideorum</name>
    <dbReference type="NCBI Taxonomy" id="1549647"/>
    <lineage>
        <taxon>Bacteria</taxon>
        <taxon>Pseudomonadati</taxon>
        <taxon>Bacteroidota</taxon>
        <taxon>Flavobacteriia</taxon>
        <taxon>Flavobacteriales</taxon>
        <taxon>Flavobacteriaceae</taxon>
        <taxon>Aequorivita</taxon>
    </lineage>
</organism>
<dbReference type="EMBL" id="JAHCTB010000004">
    <property type="protein sequence ID" value="MBT0608624.1"/>
    <property type="molecule type" value="Genomic_DNA"/>
</dbReference>